<comment type="caution">
    <text evidence="9">The sequence shown here is derived from an EMBL/GenBank/DDBJ whole genome shotgun (WGS) entry which is preliminary data.</text>
</comment>
<keyword evidence="10" id="KW-1185">Reference proteome</keyword>
<keyword evidence="6 8" id="KW-0472">Membrane</keyword>
<evidence type="ECO:0000256" key="2">
    <source>
        <dbReference type="ARBA" id="ARBA00005811"/>
    </source>
</evidence>
<evidence type="ECO:0000256" key="8">
    <source>
        <dbReference type="SAM" id="Phobius"/>
    </source>
</evidence>
<keyword evidence="7" id="KW-0653">Protein transport</keyword>
<evidence type="ECO:0000313" key="10">
    <source>
        <dbReference type="Proteomes" id="UP000294562"/>
    </source>
</evidence>
<accession>A0A4R6AUD0</accession>
<comment type="similarity">
    <text evidence="2 7">Belongs to the ExbD/TolR family.</text>
</comment>
<evidence type="ECO:0000256" key="3">
    <source>
        <dbReference type="ARBA" id="ARBA00022475"/>
    </source>
</evidence>
<evidence type="ECO:0000313" key="9">
    <source>
        <dbReference type="EMBL" id="TDL85493.1"/>
    </source>
</evidence>
<dbReference type="EMBL" id="SMZO01000043">
    <property type="protein sequence ID" value="TDL85493.1"/>
    <property type="molecule type" value="Genomic_DNA"/>
</dbReference>
<keyword evidence="4 7" id="KW-0812">Transmembrane</keyword>
<reference evidence="9 10" key="1">
    <citation type="submission" date="2019-03" db="EMBL/GenBank/DDBJ databases">
        <title>Rhodobacteraceae bacterium SM1902, a new member of the family Rhodobacteraceae isolated from Yantai.</title>
        <authorList>
            <person name="Sun Y."/>
        </authorList>
    </citation>
    <scope>NUCLEOTIDE SEQUENCE [LARGE SCALE GENOMIC DNA]</scope>
    <source>
        <strain evidence="9 10">SM1902</strain>
    </source>
</reference>
<dbReference type="PANTHER" id="PTHR30558:SF3">
    <property type="entry name" value="BIOPOLYMER TRANSPORT PROTEIN EXBD-RELATED"/>
    <property type="match status" value="1"/>
</dbReference>
<sequence>MQITRTKRHGVVVSLVAMVDVLMIMLVFFMVTSTYLDLDMIPVAETGEDTSPQTATDAEATRPIMLRIGADGRSYLGGRAVSVAGLSEQLSDIVRHNPAVEVLVLPSGQADVQALVSVMDSITQSGVTRMRIIRLEARP</sequence>
<dbReference type="Proteomes" id="UP000294562">
    <property type="component" value="Unassembled WGS sequence"/>
</dbReference>
<gene>
    <name evidence="9" type="ORF">E2L05_15390</name>
</gene>
<evidence type="ECO:0000256" key="4">
    <source>
        <dbReference type="ARBA" id="ARBA00022692"/>
    </source>
</evidence>
<name>A0A4R6AUD0_9RHOB</name>
<dbReference type="InterPro" id="IPR003400">
    <property type="entry name" value="ExbD"/>
</dbReference>
<dbReference type="RefSeq" id="WP_133343774.1">
    <property type="nucleotide sequence ID" value="NZ_SMZO01000043.1"/>
</dbReference>
<dbReference type="OrthoDB" id="9793581at2"/>
<feature type="transmembrane region" description="Helical" evidence="8">
    <location>
        <begin position="12"/>
        <end position="31"/>
    </location>
</feature>
<protein>
    <submittedName>
        <fullName evidence="9">Biopolymer transporter ExbD</fullName>
    </submittedName>
</protein>
<dbReference type="GO" id="GO:0022857">
    <property type="term" value="F:transmembrane transporter activity"/>
    <property type="evidence" value="ECO:0007669"/>
    <property type="project" value="InterPro"/>
</dbReference>
<evidence type="ECO:0000256" key="1">
    <source>
        <dbReference type="ARBA" id="ARBA00004162"/>
    </source>
</evidence>
<keyword evidence="5 8" id="KW-1133">Transmembrane helix</keyword>
<evidence type="ECO:0000256" key="5">
    <source>
        <dbReference type="ARBA" id="ARBA00022989"/>
    </source>
</evidence>
<keyword evidence="7" id="KW-0813">Transport</keyword>
<keyword evidence="3" id="KW-1003">Cell membrane</keyword>
<dbReference type="AlphaFoldDB" id="A0A4R6AUD0"/>
<dbReference type="PANTHER" id="PTHR30558">
    <property type="entry name" value="EXBD MEMBRANE COMPONENT OF PMF-DRIVEN MACROMOLECULE IMPORT SYSTEM"/>
    <property type="match status" value="1"/>
</dbReference>
<organism evidence="9 10">
    <name type="scientific">Meridianimarinicoccus aquatilis</name>
    <dbReference type="NCBI Taxonomy" id="2552766"/>
    <lineage>
        <taxon>Bacteria</taxon>
        <taxon>Pseudomonadati</taxon>
        <taxon>Pseudomonadota</taxon>
        <taxon>Alphaproteobacteria</taxon>
        <taxon>Rhodobacterales</taxon>
        <taxon>Paracoccaceae</taxon>
        <taxon>Meridianimarinicoccus</taxon>
    </lineage>
</organism>
<dbReference type="GO" id="GO:0005886">
    <property type="term" value="C:plasma membrane"/>
    <property type="evidence" value="ECO:0007669"/>
    <property type="project" value="UniProtKB-SubCell"/>
</dbReference>
<dbReference type="GO" id="GO:0015031">
    <property type="term" value="P:protein transport"/>
    <property type="evidence" value="ECO:0007669"/>
    <property type="project" value="UniProtKB-KW"/>
</dbReference>
<comment type="subcellular location">
    <subcellularLocation>
        <location evidence="1">Cell membrane</location>
        <topology evidence="1">Single-pass membrane protein</topology>
    </subcellularLocation>
    <subcellularLocation>
        <location evidence="7">Cell membrane</location>
        <topology evidence="7">Single-pass type II membrane protein</topology>
    </subcellularLocation>
</comment>
<dbReference type="Pfam" id="PF02472">
    <property type="entry name" value="ExbD"/>
    <property type="match status" value="1"/>
</dbReference>
<proteinExistence type="inferred from homology"/>
<evidence type="ECO:0000256" key="7">
    <source>
        <dbReference type="RuleBase" id="RU003879"/>
    </source>
</evidence>
<dbReference type="Gene3D" id="3.30.420.270">
    <property type="match status" value="1"/>
</dbReference>
<evidence type="ECO:0000256" key="6">
    <source>
        <dbReference type="ARBA" id="ARBA00023136"/>
    </source>
</evidence>